<accession>A0A3M6BMH3</accession>
<evidence type="ECO:0000313" key="4">
    <source>
        <dbReference type="Proteomes" id="UP000271631"/>
    </source>
</evidence>
<sequence length="262" mass="29079">MFFRRNRTVQVEITTPISISISPPITPAPDQHDAVTSQVKRFDADLTFKFATFFILFMQAVLIVWGYLDLAAYYEQFGIRTSELELGTPTLLVYGYSYIFSGVMGTVEGIPVFGPFIPGGIFIFIGMAVTILFFAMHGFRSLRDKVSSGLLLGVTLLMFFIVPAFAVRDGVERGEEDYEAETNVKAPLGTTREHTIVTDQKEILTGRLVVADTKASFIQVKDSVYKVDNSSNRVMRKILLKPKLPAKEKKSSPPEGGPSSNN</sequence>
<feature type="region of interest" description="Disordered" evidence="1">
    <location>
        <begin position="242"/>
        <end position="262"/>
    </location>
</feature>
<dbReference type="AlphaFoldDB" id="A0A3M6BMH3"/>
<gene>
    <name evidence="3" type="ORF">ALP13_02998</name>
</gene>
<name>A0A3M6BMH3_PSEYM</name>
<feature type="transmembrane region" description="Helical" evidence="2">
    <location>
        <begin position="148"/>
        <end position="167"/>
    </location>
</feature>
<keyword evidence="2" id="KW-1133">Transmembrane helix</keyword>
<evidence type="ECO:0000256" key="1">
    <source>
        <dbReference type="SAM" id="MobiDB-lite"/>
    </source>
</evidence>
<protein>
    <submittedName>
        <fullName evidence="3">Uncharacterized protein</fullName>
    </submittedName>
</protein>
<dbReference type="EMBL" id="RBUQ01000253">
    <property type="protein sequence ID" value="RMV32547.1"/>
    <property type="molecule type" value="Genomic_DNA"/>
</dbReference>
<organism evidence="3 4">
    <name type="scientific">Pseudomonas syringae pv. maculicola</name>
    <dbReference type="NCBI Taxonomy" id="59511"/>
    <lineage>
        <taxon>Bacteria</taxon>
        <taxon>Pseudomonadati</taxon>
        <taxon>Pseudomonadota</taxon>
        <taxon>Gammaproteobacteria</taxon>
        <taxon>Pseudomonadales</taxon>
        <taxon>Pseudomonadaceae</taxon>
        <taxon>Pseudomonas</taxon>
    </lineage>
</organism>
<feature type="transmembrane region" description="Helical" evidence="2">
    <location>
        <begin position="116"/>
        <end position="136"/>
    </location>
</feature>
<proteinExistence type="predicted"/>
<evidence type="ECO:0000256" key="2">
    <source>
        <dbReference type="SAM" id="Phobius"/>
    </source>
</evidence>
<comment type="caution">
    <text evidence="3">The sequence shown here is derived from an EMBL/GenBank/DDBJ whole genome shotgun (WGS) entry which is preliminary data.</text>
</comment>
<dbReference type="RefSeq" id="WP_238418266.1">
    <property type="nucleotide sequence ID" value="NZ_JAEVFP010000188.1"/>
</dbReference>
<reference evidence="3 4" key="1">
    <citation type="submission" date="2018-08" db="EMBL/GenBank/DDBJ databases">
        <title>Recombination of ecologically and evolutionarily significant loci maintains genetic cohesion in the Pseudomonas syringae species complex.</title>
        <authorList>
            <person name="Dillon M."/>
            <person name="Thakur S."/>
            <person name="Almeida R.N.D."/>
            <person name="Weir B.S."/>
            <person name="Guttman D.S."/>
        </authorList>
    </citation>
    <scope>NUCLEOTIDE SEQUENCE [LARGE SCALE GENOMIC DNA]</scope>
    <source>
        <strain evidence="3 4">ICMP 11281</strain>
    </source>
</reference>
<evidence type="ECO:0000313" key="3">
    <source>
        <dbReference type="EMBL" id="RMV32547.1"/>
    </source>
</evidence>
<keyword evidence="2" id="KW-0812">Transmembrane</keyword>
<feature type="transmembrane region" description="Helical" evidence="2">
    <location>
        <begin position="50"/>
        <end position="68"/>
    </location>
</feature>
<feature type="compositionally biased region" description="Low complexity" evidence="1">
    <location>
        <begin position="253"/>
        <end position="262"/>
    </location>
</feature>
<dbReference type="Proteomes" id="UP000271631">
    <property type="component" value="Unassembled WGS sequence"/>
</dbReference>
<keyword evidence="2" id="KW-0472">Membrane</keyword>